<keyword evidence="2" id="KW-1185">Reference proteome</keyword>
<evidence type="ECO:0000313" key="2">
    <source>
        <dbReference type="Proteomes" id="UP001157910"/>
    </source>
</evidence>
<proteinExistence type="predicted"/>
<dbReference type="Gene3D" id="2.150.10.10">
    <property type="entry name" value="Serralysin-like metalloprotease, C-terminal"/>
    <property type="match status" value="1"/>
</dbReference>
<evidence type="ECO:0000313" key="1">
    <source>
        <dbReference type="EMBL" id="SMP78520.1"/>
    </source>
</evidence>
<gene>
    <name evidence="1" type="ORF">SAMN06296065_11140</name>
</gene>
<evidence type="ECO:0008006" key="3">
    <source>
        <dbReference type="Google" id="ProtNLM"/>
    </source>
</evidence>
<reference evidence="1 2" key="1">
    <citation type="submission" date="2017-05" db="EMBL/GenBank/DDBJ databases">
        <authorList>
            <person name="Varghese N."/>
            <person name="Submissions S."/>
        </authorList>
    </citation>
    <scope>NUCLEOTIDE SEQUENCE [LARGE SCALE GENOMIC DNA]</scope>
    <source>
        <strain evidence="1 2">SM16</strain>
    </source>
</reference>
<sequence>MAFSIGTDAIDFLGGTSGKDAIAGGKDVDYMYGGGGSDAFVIRLSDMNADLASTTGSISNAQDVIWDFHGAGVYEAGNNDFLYLDGFGSGSTLTFVGYGKNSENPDGDTTAHFYSIHSTNTGLDYIIAVGSINSNQLVLGDYNFYN</sequence>
<dbReference type="PROSITE" id="PS00330">
    <property type="entry name" value="HEMOLYSIN_CALCIUM"/>
    <property type="match status" value="1"/>
</dbReference>
<dbReference type="Proteomes" id="UP001157910">
    <property type="component" value="Unassembled WGS sequence"/>
</dbReference>
<protein>
    <recommendedName>
        <fullName evidence="3">Hemolysin type calcium-binding protein</fullName>
    </recommendedName>
</protein>
<organism evidence="1 2">
    <name type="scientific">Novosphingobium panipatense</name>
    <dbReference type="NCBI Taxonomy" id="428991"/>
    <lineage>
        <taxon>Bacteria</taxon>
        <taxon>Pseudomonadati</taxon>
        <taxon>Pseudomonadota</taxon>
        <taxon>Alphaproteobacteria</taxon>
        <taxon>Sphingomonadales</taxon>
        <taxon>Sphingomonadaceae</taxon>
        <taxon>Novosphingobium</taxon>
    </lineage>
</organism>
<dbReference type="InterPro" id="IPR018511">
    <property type="entry name" value="Hemolysin-typ_Ca-bd_CS"/>
</dbReference>
<name>A0ABY1QRS7_9SPHN</name>
<dbReference type="SUPFAM" id="SSF51120">
    <property type="entry name" value="beta-Roll"/>
    <property type="match status" value="1"/>
</dbReference>
<comment type="caution">
    <text evidence="1">The sequence shown here is derived from an EMBL/GenBank/DDBJ whole genome shotgun (WGS) entry which is preliminary data.</text>
</comment>
<dbReference type="InterPro" id="IPR011049">
    <property type="entry name" value="Serralysin-like_metalloprot_C"/>
</dbReference>
<dbReference type="RefSeq" id="WP_103730179.1">
    <property type="nucleotide sequence ID" value="NZ_FXUI01000011.1"/>
</dbReference>
<accession>A0ABY1QRS7</accession>
<dbReference type="EMBL" id="FXUI01000011">
    <property type="protein sequence ID" value="SMP78520.1"/>
    <property type="molecule type" value="Genomic_DNA"/>
</dbReference>